<dbReference type="GO" id="GO:0032259">
    <property type="term" value="P:methylation"/>
    <property type="evidence" value="ECO:0007669"/>
    <property type="project" value="UniProtKB-KW"/>
</dbReference>
<accession>A0A5B6UX03</accession>
<organism evidence="2 3">
    <name type="scientific">Gossypium australe</name>
    <dbReference type="NCBI Taxonomy" id="47621"/>
    <lineage>
        <taxon>Eukaryota</taxon>
        <taxon>Viridiplantae</taxon>
        <taxon>Streptophyta</taxon>
        <taxon>Embryophyta</taxon>
        <taxon>Tracheophyta</taxon>
        <taxon>Spermatophyta</taxon>
        <taxon>Magnoliopsida</taxon>
        <taxon>eudicotyledons</taxon>
        <taxon>Gunneridae</taxon>
        <taxon>Pentapetalae</taxon>
        <taxon>rosids</taxon>
        <taxon>malvids</taxon>
        <taxon>Malvales</taxon>
        <taxon>Malvaceae</taxon>
        <taxon>Malvoideae</taxon>
        <taxon>Gossypium</taxon>
    </lineage>
</organism>
<keyword evidence="2" id="KW-0489">Methyltransferase</keyword>
<proteinExistence type="predicted"/>
<dbReference type="GO" id="GO:0008168">
    <property type="term" value="F:methyltransferase activity"/>
    <property type="evidence" value="ECO:0007669"/>
    <property type="project" value="UniProtKB-KW"/>
</dbReference>
<sequence>MIDRGFFLENFREIYINKTLVRKMQKDFLYLQQGTMYVIEYESEFLKLSRYATNMFQTEKEIDEICALVAASECNTLAEMIAKARKMETIIRDRSNNFERERIKRGRSSPPPPSSFKKPKDQAFSASRKDS</sequence>
<feature type="compositionally biased region" description="Basic and acidic residues" evidence="1">
    <location>
        <begin position="93"/>
        <end position="102"/>
    </location>
</feature>
<feature type="region of interest" description="Disordered" evidence="1">
    <location>
        <begin position="93"/>
        <end position="131"/>
    </location>
</feature>
<comment type="caution">
    <text evidence="2">The sequence shown here is derived from an EMBL/GenBank/DDBJ whole genome shotgun (WGS) entry which is preliminary data.</text>
</comment>
<gene>
    <name evidence="2" type="ORF">EPI10_027775</name>
</gene>
<dbReference type="OrthoDB" id="2272416at2759"/>
<keyword evidence="2" id="KW-0808">Transferase</keyword>
<reference evidence="3" key="1">
    <citation type="journal article" date="2019" name="Plant Biotechnol. J.">
        <title>Genome sequencing of the Australian wild diploid species Gossypium australe highlights disease resistance and delayed gland morphogenesis.</title>
        <authorList>
            <person name="Cai Y."/>
            <person name="Cai X."/>
            <person name="Wang Q."/>
            <person name="Wang P."/>
            <person name="Zhang Y."/>
            <person name="Cai C."/>
            <person name="Xu Y."/>
            <person name="Wang K."/>
            <person name="Zhou Z."/>
            <person name="Wang C."/>
            <person name="Geng S."/>
            <person name="Li B."/>
            <person name="Dong Q."/>
            <person name="Hou Y."/>
            <person name="Wang H."/>
            <person name="Ai P."/>
            <person name="Liu Z."/>
            <person name="Yi F."/>
            <person name="Sun M."/>
            <person name="An G."/>
            <person name="Cheng J."/>
            <person name="Zhang Y."/>
            <person name="Shi Q."/>
            <person name="Xie Y."/>
            <person name="Shi X."/>
            <person name="Chang Y."/>
            <person name="Huang F."/>
            <person name="Chen Y."/>
            <person name="Hong S."/>
            <person name="Mi L."/>
            <person name="Sun Q."/>
            <person name="Zhang L."/>
            <person name="Zhou B."/>
            <person name="Peng R."/>
            <person name="Zhang X."/>
            <person name="Liu F."/>
        </authorList>
    </citation>
    <scope>NUCLEOTIDE SEQUENCE [LARGE SCALE GENOMIC DNA]</scope>
    <source>
        <strain evidence="3">cv. PA1801</strain>
    </source>
</reference>
<evidence type="ECO:0000256" key="1">
    <source>
        <dbReference type="SAM" id="MobiDB-lite"/>
    </source>
</evidence>
<evidence type="ECO:0000313" key="3">
    <source>
        <dbReference type="Proteomes" id="UP000325315"/>
    </source>
</evidence>
<keyword evidence="3" id="KW-1185">Reference proteome</keyword>
<name>A0A5B6UX03_9ROSI</name>
<dbReference type="AlphaFoldDB" id="A0A5B6UX03"/>
<dbReference type="EMBL" id="SMMG02000009">
    <property type="protein sequence ID" value="KAA3461186.1"/>
    <property type="molecule type" value="Genomic_DNA"/>
</dbReference>
<protein>
    <submittedName>
        <fullName evidence="2">Hexaprenyldihydroxybenzoate methyltransferase, mitochondrial-like protein</fullName>
    </submittedName>
</protein>
<evidence type="ECO:0000313" key="2">
    <source>
        <dbReference type="EMBL" id="KAA3461186.1"/>
    </source>
</evidence>
<dbReference type="Proteomes" id="UP000325315">
    <property type="component" value="Unassembled WGS sequence"/>
</dbReference>